<evidence type="ECO:0000313" key="1">
    <source>
        <dbReference type="EMBL" id="KAJ7018084.1"/>
    </source>
</evidence>
<dbReference type="Proteomes" id="UP001218188">
    <property type="component" value="Unassembled WGS sequence"/>
</dbReference>
<accession>A0AAD6WRB3</accession>
<name>A0AAD6WRB3_9AGAR</name>
<proteinExistence type="predicted"/>
<comment type="caution">
    <text evidence="1">The sequence shown here is derived from an EMBL/GenBank/DDBJ whole genome shotgun (WGS) entry which is preliminary data.</text>
</comment>
<keyword evidence="2" id="KW-1185">Reference proteome</keyword>
<reference evidence="1" key="1">
    <citation type="submission" date="2023-03" db="EMBL/GenBank/DDBJ databases">
        <title>Massive genome expansion in bonnet fungi (Mycena s.s.) driven by repeated elements and novel gene families across ecological guilds.</title>
        <authorList>
            <consortium name="Lawrence Berkeley National Laboratory"/>
            <person name="Harder C.B."/>
            <person name="Miyauchi S."/>
            <person name="Viragh M."/>
            <person name="Kuo A."/>
            <person name="Thoen E."/>
            <person name="Andreopoulos B."/>
            <person name="Lu D."/>
            <person name="Skrede I."/>
            <person name="Drula E."/>
            <person name="Henrissat B."/>
            <person name="Morin E."/>
            <person name="Kohler A."/>
            <person name="Barry K."/>
            <person name="LaButti K."/>
            <person name="Morin E."/>
            <person name="Salamov A."/>
            <person name="Lipzen A."/>
            <person name="Mereny Z."/>
            <person name="Hegedus B."/>
            <person name="Baldrian P."/>
            <person name="Stursova M."/>
            <person name="Weitz H."/>
            <person name="Taylor A."/>
            <person name="Grigoriev I.V."/>
            <person name="Nagy L.G."/>
            <person name="Martin F."/>
            <person name="Kauserud H."/>
        </authorList>
    </citation>
    <scope>NUCLEOTIDE SEQUENCE</scope>
    <source>
        <strain evidence="1">CBHHK200</strain>
    </source>
</reference>
<evidence type="ECO:0000313" key="2">
    <source>
        <dbReference type="Proteomes" id="UP001218188"/>
    </source>
</evidence>
<dbReference type="AlphaFoldDB" id="A0AAD6WRB3"/>
<dbReference type="EMBL" id="JARJCM010000360">
    <property type="protein sequence ID" value="KAJ7018084.1"/>
    <property type="molecule type" value="Genomic_DNA"/>
</dbReference>
<sequence>MAFPLADLLNPVDLAGQRVQAFMQAGLVDIRPQLVRLSSFNRPGVHATVAIQEQLINAIEYLESQERLAHIPDVVEEVDVRLTKKQLFQSFIAILPVQSLSIPRPPLEAYWAVSSI</sequence>
<protein>
    <submittedName>
        <fullName evidence="1">Uncharacterized protein</fullName>
    </submittedName>
</protein>
<organism evidence="1 2">
    <name type="scientific">Mycena alexandri</name>
    <dbReference type="NCBI Taxonomy" id="1745969"/>
    <lineage>
        <taxon>Eukaryota</taxon>
        <taxon>Fungi</taxon>
        <taxon>Dikarya</taxon>
        <taxon>Basidiomycota</taxon>
        <taxon>Agaricomycotina</taxon>
        <taxon>Agaricomycetes</taxon>
        <taxon>Agaricomycetidae</taxon>
        <taxon>Agaricales</taxon>
        <taxon>Marasmiineae</taxon>
        <taxon>Mycenaceae</taxon>
        <taxon>Mycena</taxon>
    </lineage>
</organism>
<gene>
    <name evidence="1" type="ORF">C8F04DRAFT_1278257</name>
</gene>